<keyword evidence="2" id="KW-1185">Reference proteome</keyword>
<proteinExistence type="predicted"/>
<gene>
    <name evidence="1" type="ORF">RR48_04029</name>
</gene>
<evidence type="ECO:0000313" key="2">
    <source>
        <dbReference type="Proteomes" id="UP000053240"/>
    </source>
</evidence>
<name>A0A0N0PDQ5_PAPMA</name>
<evidence type="ECO:0000313" key="1">
    <source>
        <dbReference type="EMBL" id="KPJ17888.1"/>
    </source>
</evidence>
<sequence length="92" mass="10389">MGKKKWITPFKKQCFVTLGVSLNMASHGLVMGFAAILLPQLRRPDSIIPIDDTAGSWIEVDRDNGLLFTREARDRQKWKSLEEAFVQGQAVD</sequence>
<accession>A0A0N0PDQ5</accession>
<dbReference type="InParanoid" id="A0A0N0PDQ5"/>
<organism evidence="1 2">
    <name type="scientific">Papilio machaon</name>
    <name type="common">Old World swallowtail butterfly</name>
    <dbReference type="NCBI Taxonomy" id="76193"/>
    <lineage>
        <taxon>Eukaryota</taxon>
        <taxon>Metazoa</taxon>
        <taxon>Ecdysozoa</taxon>
        <taxon>Arthropoda</taxon>
        <taxon>Hexapoda</taxon>
        <taxon>Insecta</taxon>
        <taxon>Pterygota</taxon>
        <taxon>Neoptera</taxon>
        <taxon>Endopterygota</taxon>
        <taxon>Lepidoptera</taxon>
        <taxon>Glossata</taxon>
        <taxon>Ditrysia</taxon>
        <taxon>Papilionoidea</taxon>
        <taxon>Papilionidae</taxon>
        <taxon>Papilioninae</taxon>
        <taxon>Papilio</taxon>
    </lineage>
</organism>
<dbReference type="AlphaFoldDB" id="A0A0N0PDQ5"/>
<dbReference type="Proteomes" id="UP000053240">
    <property type="component" value="Unassembled WGS sequence"/>
</dbReference>
<protein>
    <submittedName>
        <fullName evidence="1">Uncharacterized protein</fullName>
    </submittedName>
</protein>
<dbReference type="EMBL" id="KQ460077">
    <property type="protein sequence ID" value="KPJ17888.1"/>
    <property type="molecule type" value="Genomic_DNA"/>
</dbReference>
<reference evidence="1 2" key="1">
    <citation type="journal article" date="2015" name="Nat. Commun.">
        <title>Outbred genome sequencing and CRISPR/Cas9 gene editing in butterflies.</title>
        <authorList>
            <person name="Li X."/>
            <person name="Fan D."/>
            <person name="Zhang W."/>
            <person name="Liu G."/>
            <person name="Zhang L."/>
            <person name="Zhao L."/>
            <person name="Fang X."/>
            <person name="Chen L."/>
            <person name="Dong Y."/>
            <person name="Chen Y."/>
            <person name="Ding Y."/>
            <person name="Zhao R."/>
            <person name="Feng M."/>
            <person name="Zhu Y."/>
            <person name="Feng Y."/>
            <person name="Jiang X."/>
            <person name="Zhu D."/>
            <person name="Xiang H."/>
            <person name="Feng X."/>
            <person name="Li S."/>
            <person name="Wang J."/>
            <person name="Zhang G."/>
            <person name="Kronforst M.R."/>
            <person name="Wang W."/>
        </authorList>
    </citation>
    <scope>NUCLEOTIDE SEQUENCE [LARGE SCALE GENOMIC DNA]</scope>
    <source>
        <strain evidence="1">Ya'a_city_454_Pm</strain>
        <tissue evidence="1">Whole body</tissue>
    </source>
</reference>